<evidence type="ECO:0000256" key="3">
    <source>
        <dbReference type="ARBA" id="ARBA00022448"/>
    </source>
</evidence>
<dbReference type="Pfam" id="PF01292">
    <property type="entry name" value="Ni_hydr_CYTB"/>
    <property type="match status" value="1"/>
</dbReference>
<keyword evidence="16" id="KW-1185">Reference proteome</keyword>
<evidence type="ECO:0000256" key="13">
    <source>
        <dbReference type="SAM" id="Phobius"/>
    </source>
</evidence>
<evidence type="ECO:0000256" key="10">
    <source>
        <dbReference type="ARBA" id="ARBA00023004"/>
    </source>
</evidence>
<keyword evidence="7" id="KW-0479">Metal-binding</keyword>
<keyword evidence="10" id="KW-0408">Iron</keyword>
<dbReference type="PANTHER" id="PTHR30529">
    <property type="entry name" value="CYTOCHROME B561"/>
    <property type="match status" value="1"/>
</dbReference>
<evidence type="ECO:0000256" key="9">
    <source>
        <dbReference type="ARBA" id="ARBA00022989"/>
    </source>
</evidence>
<evidence type="ECO:0000313" key="15">
    <source>
        <dbReference type="EMBL" id="MDJ1160127.1"/>
    </source>
</evidence>
<sequence>MHARVRPIGERLRGSGSRWGPIAQAFHWISALLVVGLLVVGFVMTRWRFDLATTFELYQAHKSYGLLALMLVLARLAWRGFDQVPAPPASMRPLERRLARIVHAALYVLLVALPVSGWLMASASPLRLPTRPFNLFAMPDLVPPGPVLFARLRLLHVILSDLLVAALALHVAGALKHHFRDRDDVLRRMLPARHSRD</sequence>
<dbReference type="EMBL" id="JASJEV010000018">
    <property type="protein sequence ID" value="MDJ1160127.1"/>
    <property type="molecule type" value="Genomic_DNA"/>
</dbReference>
<evidence type="ECO:0000256" key="12">
    <source>
        <dbReference type="ARBA" id="ARBA00037975"/>
    </source>
</evidence>
<evidence type="ECO:0000256" key="2">
    <source>
        <dbReference type="ARBA" id="ARBA00004651"/>
    </source>
</evidence>
<gene>
    <name evidence="15" type="ORF">QNA08_18095</name>
</gene>
<evidence type="ECO:0000256" key="11">
    <source>
        <dbReference type="ARBA" id="ARBA00023136"/>
    </source>
</evidence>
<reference evidence="15 16" key="1">
    <citation type="submission" date="2023-05" db="EMBL/GenBank/DDBJ databases">
        <title>Chelatococcus sp. nov., a moderately thermophilic bacterium isolated from hot spring microbial mat.</title>
        <authorList>
            <person name="Hu C.-J."/>
            <person name="Li W.-J."/>
        </authorList>
    </citation>
    <scope>NUCLEOTIDE SEQUENCE [LARGE SCALE GENOMIC DNA]</scope>
    <source>
        <strain evidence="15 16">SYSU G07232</strain>
    </source>
</reference>
<protein>
    <submittedName>
        <fullName evidence="15">Cytochrome b</fullName>
    </submittedName>
</protein>
<feature type="transmembrane region" description="Helical" evidence="13">
    <location>
        <begin position="21"/>
        <end position="44"/>
    </location>
</feature>
<name>A0ABT7AL70_9HYPH</name>
<organism evidence="15 16">
    <name type="scientific">Chelatococcus albus</name>
    <dbReference type="NCBI Taxonomy" id="3047466"/>
    <lineage>
        <taxon>Bacteria</taxon>
        <taxon>Pseudomonadati</taxon>
        <taxon>Pseudomonadota</taxon>
        <taxon>Alphaproteobacteria</taxon>
        <taxon>Hyphomicrobiales</taxon>
        <taxon>Chelatococcaceae</taxon>
        <taxon>Chelatococcus</taxon>
    </lineage>
</organism>
<keyword evidence="8" id="KW-0249">Electron transport</keyword>
<keyword evidence="9 13" id="KW-1133">Transmembrane helix</keyword>
<evidence type="ECO:0000256" key="1">
    <source>
        <dbReference type="ARBA" id="ARBA00001970"/>
    </source>
</evidence>
<keyword evidence="11 13" id="KW-0472">Membrane</keyword>
<evidence type="ECO:0000313" key="16">
    <source>
        <dbReference type="Proteomes" id="UP001321492"/>
    </source>
</evidence>
<dbReference type="RefSeq" id="WP_283742128.1">
    <property type="nucleotide sequence ID" value="NZ_JASJEV010000018.1"/>
</dbReference>
<comment type="similarity">
    <text evidence="12">Belongs to the cytochrome b561 family.</text>
</comment>
<dbReference type="InterPro" id="IPR052168">
    <property type="entry name" value="Cytochrome_b561_oxidase"/>
</dbReference>
<evidence type="ECO:0000256" key="6">
    <source>
        <dbReference type="ARBA" id="ARBA00022692"/>
    </source>
</evidence>
<keyword evidence="6 13" id="KW-0812">Transmembrane</keyword>
<proteinExistence type="inferred from homology"/>
<dbReference type="Proteomes" id="UP001321492">
    <property type="component" value="Unassembled WGS sequence"/>
</dbReference>
<evidence type="ECO:0000256" key="4">
    <source>
        <dbReference type="ARBA" id="ARBA00022475"/>
    </source>
</evidence>
<dbReference type="InterPro" id="IPR016174">
    <property type="entry name" value="Di-haem_cyt_TM"/>
</dbReference>
<comment type="subcellular location">
    <subcellularLocation>
        <location evidence="2">Cell membrane</location>
        <topology evidence="2">Multi-pass membrane protein</topology>
    </subcellularLocation>
</comment>
<feature type="domain" description="Cytochrome b561 bacterial/Ni-hydrogenase" evidence="14">
    <location>
        <begin position="18"/>
        <end position="191"/>
    </location>
</feature>
<evidence type="ECO:0000256" key="5">
    <source>
        <dbReference type="ARBA" id="ARBA00022617"/>
    </source>
</evidence>
<dbReference type="InterPro" id="IPR011577">
    <property type="entry name" value="Cyt_b561_bac/Ni-Hgenase"/>
</dbReference>
<keyword evidence="4" id="KW-1003">Cell membrane</keyword>
<keyword evidence="3" id="KW-0813">Transport</keyword>
<keyword evidence="5" id="KW-0349">Heme</keyword>
<dbReference type="SUPFAM" id="SSF81342">
    <property type="entry name" value="Transmembrane di-heme cytochromes"/>
    <property type="match status" value="1"/>
</dbReference>
<evidence type="ECO:0000259" key="14">
    <source>
        <dbReference type="Pfam" id="PF01292"/>
    </source>
</evidence>
<feature type="transmembrane region" description="Helical" evidence="13">
    <location>
        <begin position="101"/>
        <end position="121"/>
    </location>
</feature>
<comment type="caution">
    <text evidence="15">The sequence shown here is derived from an EMBL/GenBank/DDBJ whole genome shotgun (WGS) entry which is preliminary data.</text>
</comment>
<evidence type="ECO:0000256" key="7">
    <source>
        <dbReference type="ARBA" id="ARBA00022723"/>
    </source>
</evidence>
<dbReference type="PANTHER" id="PTHR30529:SF1">
    <property type="entry name" value="CYTOCHROME B561 HOMOLOG 2"/>
    <property type="match status" value="1"/>
</dbReference>
<feature type="transmembrane region" description="Helical" evidence="13">
    <location>
        <begin position="154"/>
        <end position="175"/>
    </location>
</feature>
<accession>A0ABT7AL70</accession>
<evidence type="ECO:0000256" key="8">
    <source>
        <dbReference type="ARBA" id="ARBA00022982"/>
    </source>
</evidence>
<comment type="cofactor">
    <cofactor evidence="1">
        <name>heme b</name>
        <dbReference type="ChEBI" id="CHEBI:60344"/>
    </cofactor>
</comment>